<keyword evidence="2" id="KW-1185">Reference proteome</keyword>
<dbReference type="EMBL" id="KQ086257">
    <property type="protein sequence ID" value="KLO05891.1"/>
    <property type="molecule type" value="Genomic_DNA"/>
</dbReference>
<protein>
    <submittedName>
        <fullName evidence="1">Uncharacterized protein</fullName>
    </submittedName>
</protein>
<sequence length="177" mass="19861">MDRGYEVMASRFLSMAYTFSSSLPISTTRYDLTTRHRLAGGRSNLRCQGSPEGSDPSLLRCSFAFHLLDDAVRSFGAQAPPPNSDWNQRYTKIQATEISNDRDFKRAFFRLDSTSFGELRIPVDVAVAVHRCIVRVGHPQPHLSQLDAPLCRTPSPTCRVVLAGMFDHASCLLLRER</sequence>
<dbReference type="AlphaFoldDB" id="A0A0H2RLZ7"/>
<dbReference type="InParanoid" id="A0A0H2RLZ7"/>
<dbReference type="Proteomes" id="UP000053477">
    <property type="component" value="Unassembled WGS sequence"/>
</dbReference>
<organism evidence="1 2">
    <name type="scientific">Schizopora paradoxa</name>
    <dbReference type="NCBI Taxonomy" id="27342"/>
    <lineage>
        <taxon>Eukaryota</taxon>
        <taxon>Fungi</taxon>
        <taxon>Dikarya</taxon>
        <taxon>Basidiomycota</taxon>
        <taxon>Agaricomycotina</taxon>
        <taxon>Agaricomycetes</taxon>
        <taxon>Hymenochaetales</taxon>
        <taxon>Schizoporaceae</taxon>
        <taxon>Schizopora</taxon>
    </lineage>
</organism>
<reference evidence="1 2" key="1">
    <citation type="submission" date="2015-04" db="EMBL/GenBank/DDBJ databases">
        <title>Complete genome sequence of Schizopora paradoxa KUC8140, a cosmopolitan wood degrader in East Asia.</title>
        <authorList>
            <consortium name="DOE Joint Genome Institute"/>
            <person name="Min B."/>
            <person name="Park H."/>
            <person name="Jang Y."/>
            <person name="Kim J.-J."/>
            <person name="Kim K.H."/>
            <person name="Pangilinan J."/>
            <person name="Lipzen A."/>
            <person name="Riley R."/>
            <person name="Grigoriev I.V."/>
            <person name="Spatafora J.W."/>
            <person name="Choi I.-G."/>
        </authorList>
    </citation>
    <scope>NUCLEOTIDE SEQUENCE [LARGE SCALE GENOMIC DNA]</scope>
    <source>
        <strain evidence="1 2">KUC8140</strain>
    </source>
</reference>
<evidence type="ECO:0000313" key="1">
    <source>
        <dbReference type="EMBL" id="KLO05891.1"/>
    </source>
</evidence>
<name>A0A0H2RLZ7_9AGAM</name>
<gene>
    <name evidence="1" type="ORF">SCHPADRAFT_707887</name>
</gene>
<proteinExistence type="predicted"/>
<accession>A0A0H2RLZ7</accession>
<evidence type="ECO:0000313" key="2">
    <source>
        <dbReference type="Proteomes" id="UP000053477"/>
    </source>
</evidence>